<name>A0A2W5R4U5_ANCNO</name>
<dbReference type="AlphaFoldDB" id="A0A2W5R4U5"/>
<dbReference type="GO" id="GO:0032259">
    <property type="term" value="P:methylation"/>
    <property type="evidence" value="ECO:0007669"/>
    <property type="project" value="UniProtKB-KW"/>
</dbReference>
<evidence type="ECO:0000259" key="5">
    <source>
        <dbReference type="PROSITE" id="PS50123"/>
    </source>
</evidence>
<dbReference type="PRINTS" id="PR00996">
    <property type="entry name" value="CHERMTFRASE"/>
</dbReference>
<feature type="domain" description="CheR-type methyltransferase" evidence="5">
    <location>
        <begin position="10"/>
        <end position="274"/>
    </location>
</feature>
<dbReference type="GO" id="GO:0008757">
    <property type="term" value="F:S-adenosylmethionine-dependent methyltransferase activity"/>
    <property type="evidence" value="ECO:0007669"/>
    <property type="project" value="InterPro"/>
</dbReference>
<dbReference type="Pfam" id="PF01739">
    <property type="entry name" value="CheR"/>
    <property type="match status" value="1"/>
</dbReference>
<proteinExistence type="predicted"/>
<dbReference type="InterPro" id="IPR022642">
    <property type="entry name" value="CheR_C"/>
</dbReference>
<dbReference type="Gene3D" id="1.25.40.10">
    <property type="entry name" value="Tetratricopeptide repeat domain"/>
    <property type="match status" value="1"/>
</dbReference>
<keyword evidence="1" id="KW-0489">Methyltransferase</keyword>
<accession>A0A2W5R4U5</accession>
<gene>
    <name evidence="6" type="ORF">DI549_06025</name>
</gene>
<dbReference type="InterPro" id="IPR000780">
    <property type="entry name" value="CheR_MeTrfase"/>
</dbReference>
<organism evidence="6 7">
    <name type="scientific">Ancylobacter novellus</name>
    <name type="common">Thiobacillus novellus</name>
    <dbReference type="NCBI Taxonomy" id="921"/>
    <lineage>
        <taxon>Bacteria</taxon>
        <taxon>Pseudomonadati</taxon>
        <taxon>Pseudomonadota</taxon>
        <taxon>Alphaproteobacteria</taxon>
        <taxon>Hyphomicrobiales</taxon>
        <taxon>Xanthobacteraceae</taxon>
        <taxon>Ancylobacter</taxon>
    </lineage>
</organism>
<dbReference type="InterPro" id="IPR029063">
    <property type="entry name" value="SAM-dependent_MTases_sf"/>
</dbReference>
<feature type="compositionally biased region" description="Pro residues" evidence="4">
    <location>
        <begin position="316"/>
        <end position="331"/>
    </location>
</feature>
<dbReference type="EMBL" id="QFQD01000014">
    <property type="protein sequence ID" value="PZQ84012.1"/>
    <property type="molecule type" value="Genomic_DNA"/>
</dbReference>
<sequence>MSGASIPVAGSSARAPIAPRTLASFRALVSQRLGLTLPERFDAQFRRALDAAGKLTHAADPESLLAHLTEAAWTSPAWQALIALVTVRETSFFRQKGWWDSITRDALFPLIEARRRDGSRHLRCLSIGCASGDEPYSLAMVIERLLGGEKGWTIEILALDLCQAALDEAKAGVFDARAVNEVPAGDLQRWFRPTGRHRFRLAEELRRRVSFQQFNLAAAAEDTTPNFAPGAPADLVICRNLLIHLQPARQAGVARYLRDQVRPGGRLAVSPVEATPAWFAPMRFHATSHAILFEKPLDTRPAAAKVLKPVAKPAVAPVPRPAPAPRAAPAPRPRRSPSDAAVSLGHVRRLADRGLLAEARRLCDQALDGSEEAHLLMALVCQALGDVAAAQTAALKSRTAAPHSPAAQYVSAIVCLRAGRMHEARFFLGEAVRLLERSSEASAHAARLGIDEGEIRQAARRLGATTDGGGLGRSR</sequence>
<dbReference type="SUPFAM" id="SSF48452">
    <property type="entry name" value="TPR-like"/>
    <property type="match status" value="1"/>
</dbReference>
<dbReference type="InterPro" id="IPR050903">
    <property type="entry name" value="Bact_Chemotaxis_MeTrfase"/>
</dbReference>
<reference evidence="6 7" key="1">
    <citation type="submission" date="2017-08" db="EMBL/GenBank/DDBJ databases">
        <title>Infants hospitalized years apart are colonized by the same room-sourced microbial strains.</title>
        <authorList>
            <person name="Brooks B."/>
            <person name="Olm M.R."/>
            <person name="Firek B.A."/>
            <person name="Baker R."/>
            <person name="Thomas B.C."/>
            <person name="Morowitz M.J."/>
            <person name="Banfield J.F."/>
        </authorList>
    </citation>
    <scope>NUCLEOTIDE SEQUENCE [LARGE SCALE GENOMIC DNA]</scope>
    <source>
        <strain evidence="6">S2_005_001_R2_27</strain>
    </source>
</reference>
<evidence type="ECO:0000256" key="4">
    <source>
        <dbReference type="SAM" id="MobiDB-lite"/>
    </source>
</evidence>
<protein>
    <recommendedName>
        <fullName evidence="5">CheR-type methyltransferase domain-containing protein</fullName>
    </recommendedName>
</protein>
<dbReference type="SMART" id="SM00138">
    <property type="entry name" value="MeTrc"/>
    <property type="match status" value="1"/>
</dbReference>
<comment type="caution">
    <text evidence="6">The sequence shown here is derived from an EMBL/GenBank/DDBJ whole genome shotgun (WGS) entry which is preliminary data.</text>
</comment>
<dbReference type="Proteomes" id="UP000248887">
    <property type="component" value="Unassembled WGS sequence"/>
</dbReference>
<feature type="region of interest" description="Disordered" evidence="4">
    <location>
        <begin position="314"/>
        <end position="343"/>
    </location>
</feature>
<evidence type="ECO:0000313" key="6">
    <source>
        <dbReference type="EMBL" id="PZQ84012.1"/>
    </source>
</evidence>
<dbReference type="Gene3D" id="3.40.50.150">
    <property type="entry name" value="Vaccinia Virus protein VP39"/>
    <property type="match status" value="1"/>
</dbReference>
<dbReference type="PROSITE" id="PS50123">
    <property type="entry name" value="CHER"/>
    <property type="match status" value="1"/>
</dbReference>
<evidence type="ECO:0000256" key="2">
    <source>
        <dbReference type="ARBA" id="ARBA00022679"/>
    </source>
</evidence>
<evidence type="ECO:0000256" key="3">
    <source>
        <dbReference type="ARBA" id="ARBA00022691"/>
    </source>
</evidence>
<dbReference type="SUPFAM" id="SSF53335">
    <property type="entry name" value="S-adenosyl-L-methionine-dependent methyltransferases"/>
    <property type="match status" value="1"/>
</dbReference>
<dbReference type="InterPro" id="IPR011990">
    <property type="entry name" value="TPR-like_helical_dom_sf"/>
</dbReference>
<evidence type="ECO:0000313" key="7">
    <source>
        <dbReference type="Proteomes" id="UP000248887"/>
    </source>
</evidence>
<evidence type="ECO:0000256" key="1">
    <source>
        <dbReference type="ARBA" id="ARBA00022603"/>
    </source>
</evidence>
<dbReference type="PANTHER" id="PTHR24422:SF19">
    <property type="entry name" value="CHEMOTAXIS PROTEIN METHYLTRANSFERASE"/>
    <property type="match status" value="1"/>
</dbReference>
<dbReference type="PANTHER" id="PTHR24422">
    <property type="entry name" value="CHEMOTAXIS PROTEIN METHYLTRANSFERASE"/>
    <property type="match status" value="1"/>
</dbReference>
<keyword evidence="3" id="KW-0949">S-adenosyl-L-methionine</keyword>
<keyword evidence="2" id="KW-0808">Transferase</keyword>